<evidence type="ECO:0000313" key="3">
    <source>
        <dbReference type="WBParaSite" id="nRc.2.0.1.t28741-RA"/>
    </source>
</evidence>
<organism evidence="2 3">
    <name type="scientific">Romanomermis culicivorax</name>
    <name type="common">Nematode worm</name>
    <dbReference type="NCBI Taxonomy" id="13658"/>
    <lineage>
        <taxon>Eukaryota</taxon>
        <taxon>Metazoa</taxon>
        <taxon>Ecdysozoa</taxon>
        <taxon>Nematoda</taxon>
        <taxon>Enoplea</taxon>
        <taxon>Dorylaimia</taxon>
        <taxon>Mermithida</taxon>
        <taxon>Mermithoidea</taxon>
        <taxon>Mermithidae</taxon>
        <taxon>Romanomermis</taxon>
    </lineage>
</organism>
<dbReference type="WBParaSite" id="nRc.2.0.1.t28741-RA">
    <property type="protein sequence ID" value="nRc.2.0.1.t28741-RA"/>
    <property type="gene ID" value="nRc.2.0.1.g28741"/>
</dbReference>
<reference evidence="3" key="1">
    <citation type="submission" date="2022-11" db="UniProtKB">
        <authorList>
            <consortium name="WormBaseParasite"/>
        </authorList>
    </citation>
    <scope>IDENTIFICATION</scope>
</reference>
<proteinExistence type="predicted"/>
<dbReference type="Proteomes" id="UP000887565">
    <property type="component" value="Unplaced"/>
</dbReference>
<accession>A0A915JRA0</accession>
<sequence>MELLSLKESERDLDHLQFKKFAHNGDNDDGEKSADFQFEALNDEPLLNDKRLFSSNDDHQSSDSSSAQLFGRLLRNRDRFAYLYAHLNDFLRRRKRQTSGAASQPSVNLPPSSLPGLGPEKPFQ</sequence>
<feature type="compositionally biased region" description="Low complexity" evidence="1">
    <location>
        <begin position="109"/>
        <end position="124"/>
    </location>
</feature>
<feature type="compositionally biased region" description="Polar residues" evidence="1">
    <location>
        <begin position="98"/>
        <end position="107"/>
    </location>
</feature>
<keyword evidence="2" id="KW-1185">Reference proteome</keyword>
<protein>
    <submittedName>
        <fullName evidence="3">Uncharacterized protein</fullName>
    </submittedName>
</protein>
<name>A0A915JRA0_ROMCU</name>
<evidence type="ECO:0000313" key="2">
    <source>
        <dbReference type="Proteomes" id="UP000887565"/>
    </source>
</evidence>
<dbReference type="AlphaFoldDB" id="A0A915JRA0"/>
<evidence type="ECO:0000256" key="1">
    <source>
        <dbReference type="SAM" id="MobiDB-lite"/>
    </source>
</evidence>
<feature type="region of interest" description="Disordered" evidence="1">
    <location>
        <begin position="95"/>
        <end position="124"/>
    </location>
</feature>